<dbReference type="Gene3D" id="1.10.10.10">
    <property type="entry name" value="Winged helix-like DNA-binding domain superfamily/Winged helix DNA-binding domain"/>
    <property type="match status" value="1"/>
</dbReference>
<dbReference type="RefSeq" id="WP_185008685.1">
    <property type="nucleotide sequence ID" value="NZ_BAAAUI010000082.1"/>
</dbReference>
<evidence type="ECO:0000256" key="3">
    <source>
        <dbReference type="ARBA" id="ARBA00023163"/>
    </source>
</evidence>
<dbReference type="SUPFAM" id="SSF51206">
    <property type="entry name" value="cAMP-binding domain-like"/>
    <property type="match status" value="1"/>
</dbReference>
<dbReference type="Pfam" id="PF00027">
    <property type="entry name" value="cNMP_binding"/>
    <property type="match status" value="1"/>
</dbReference>
<keyword evidence="2" id="KW-0238">DNA-binding</keyword>
<evidence type="ECO:0000313" key="6">
    <source>
        <dbReference type="EMBL" id="MBB4681822.1"/>
    </source>
</evidence>
<proteinExistence type="predicted"/>
<dbReference type="AlphaFoldDB" id="A0A7W7CIC8"/>
<dbReference type="InterPro" id="IPR050397">
    <property type="entry name" value="Env_Response_Regulators"/>
</dbReference>
<dbReference type="GO" id="GO:0005829">
    <property type="term" value="C:cytosol"/>
    <property type="evidence" value="ECO:0007669"/>
    <property type="project" value="TreeGrafter"/>
</dbReference>
<dbReference type="GO" id="GO:0003700">
    <property type="term" value="F:DNA-binding transcription factor activity"/>
    <property type="evidence" value="ECO:0007669"/>
    <property type="project" value="TreeGrafter"/>
</dbReference>
<dbReference type="SMART" id="SM00100">
    <property type="entry name" value="cNMP"/>
    <property type="match status" value="1"/>
</dbReference>
<dbReference type="InterPro" id="IPR018490">
    <property type="entry name" value="cNMP-bd_dom_sf"/>
</dbReference>
<dbReference type="PANTHER" id="PTHR24567">
    <property type="entry name" value="CRP FAMILY TRANSCRIPTIONAL REGULATORY PROTEIN"/>
    <property type="match status" value="1"/>
</dbReference>
<feature type="domain" description="HTH crp-type" evidence="5">
    <location>
        <begin position="157"/>
        <end position="230"/>
    </location>
</feature>
<dbReference type="CDD" id="cd00038">
    <property type="entry name" value="CAP_ED"/>
    <property type="match status" value="1"/>
</dbReference>
<dbReference type="SUPFAM" id="SSF46785">
    <property type="entry name" value="Winged helix' DNA-binding domain"/>
    <property type="match status" value="1"/>
</dbReference>
<dbReference type="InterPro" id="IPR014710">
    <property type="entry name" value="RmlC-like_jellyroll"/>
</dbReference>
<dbReference type="InterPro" id="IPR012318">
    <property type="entry name" value="HTH_CRP"/>
</dbReference>
<evidence type="ECO:0000259" key="4">
    <source>
        <dbReference type="PROSITE" id="PS50042"/>
    </source>
</evidence>
<gene>
    <name evidence="6" type="ORF">HNR67_007940</name>
</gene>
<dbReference type="Pfam" id="PF13545">
    <property type="entry name" value="HTH_Crp_2"/>
    <property type="match status" value="1"/>
</dbReference>
<dbReference type="FunFam" id="1.10.10.10:FF:000019">
    <property type="entry name" value="Crp/Fnr family transcriptional regulator"/>
    <property type="match status" value="1"/>
</dbReference>
<keyword evidence="1" id="KW-0805">Transcription regulation</keyword>
<sequence length="237" mass="26489">MKIIDNSAAVATPLNSELATSCLFRRLRPEQASALRRDMWFHTYAHAEPVFEAGDAGDRLQIIRTGRVKVSRPLADGTPYLLAVLGPGDLLGVLPGLDTGPREETAIAVTHVTTGSLPYSVLRKWCIVVPTVGLELARERQDRLRELEQRRIDQVRLDAPGRLAKLLLGWADRFGTADGDTITVDHRLTQRELGELIGTSRETVCLAMRQFVTRGWIRNTDRGVRVLHRAELARRAR</sequence>
<comment type="caution">
    <text evidence="6">The sequence shown here is derived from an EMBL/GenBank/DDBJ whole genome shotgun (WGS) entry which is preliminary data.</text>
</comment>
<dbReference type="InterPro" id="IPR036388">
    <property type="entry name" value="WH-like_DNA-bd_sf"/>
</dbReference>
<keyword evidence="3" id="KW-0804">Transcription</keyword>
<organism evidence="6 7">
    <name type="scientific">Crossiella cryophila</name>
    <dbReference type="NCBI Taxonomy" id="43355"/>
    <lineage>
        <taxon>Bacteria</taxon>
        <taxon>Bacillati</taxon>
        <taxon>Actinomycetota</taxon>
        <taxon>Actinomycetes</taxon>
        <taxon>Pseudonocardiales</taxon>
        <taxon>Pseudonocardiaceae</taxon>
        <taxon>Crossiella</taxon>
    </lineage>
</organism>
<dbReference type="InterPro" id="IPR000595">
    <property type="entry name" value="cNMP-bd_dom"/>
</dbReference>
<dbReference type="Gene3D" id="2.60.120.10">
    <property type="entry name" value="Jelly Rolls"/>
    <property type="match status" value="1"/>
</dbReference>
<evidence type="ECO:0000259" key="5">
    <source>
        <dbReference type="PROSITE" id="PS51063"/>
    </source>
</evidence>
<dbReference type="InterPro" id="IPR036390">
    <property type="entry name" value="WH_DNA-bd_sf"/>
</dbReference>
<feature type="domain" description="Cyclic nucleotide-binding" evidence="4">
    <location>
        <begin position="23"/>
        <end position="124"/>
    </location>
</feature>
<dbReference type="EMBL" id="JACHMH010000001">
    <property type="protein sequence ID" value="MBB4681822.1"/>
    <property type="molecule type" value="Genomic_DNA"/>
</dbReference>
<dbReference type="PROSITE" id="PS51063">
    <property type="entry name" value="HTH_CRP_2"/>
    <property type="match status" value="1"/>
</dbReference>
<dbReference type="Proteomes" id="UP000533598">
    <property type="component" value="Unassembled WGS sequence"/>
</dbReference>
<dbReference type="PANTHER" id="PTHR24567:SF74">
    <property type="entry name" value="HTH-TYPE TRANSCRIPTIONAL REGULATOR ARCR"/>
    <property type="match status" value="1"/>
</dbReference>
<accession>A0A7W7CIC8</accession>
<evidence type="ECO:0000256" key="1">
    <source>
        <dbReference type="ARBA" id="ARBA00023015"/>
    </source>
</evidence>
<name>A0A7W7CIC8_9PSEU</name>
<dbReference type="GO" id="GO:0003677">
    <property type="term" value="F:DNA binding"/>
    <property type="evidence" value="ECO:0007669"/>
    <property type="project" value="UniProtKB-KW"/>
</dbReference>
<dbReference type="SMART" id="SM00419">
    <property type="entry name" value="HTH_CRP"/>
    <property type="match status" value="1"/>
</dbReference>
<dbReference type="PROSITE" id="PS50042">
    <property type="entry name" value="CNMP_BINDING_3"/>
    <property type="match status" value="1"/>
</dbReference>
<evidence type="ECO:0000256" key="2">
    <source>
        <dbReference type="ARBA" id="ARBA00023125"/>
    </source>
</evidence>
<keyword evidence="7" id="KW-1185">Reference proteome</keyword>
<protein>
    <submittedName>
        <fullName evidence="6">CRP-like cAMP-binding protein</fullName>
    </submittedName>
</protein>
<reference evidence="6 7" key="1">
    <citation type="submission" date="2020-08" db="EMBL/GenBank/DDBJ databases">
        <title>Sequencing the genomes of 1000 actinobacteria strains.</title>
        <authorList>
            <person name="Klenk H.-P."/>
        </authorList>
    </citation>
    <scope>NUCLEOTIDE SEQUENCE [LARGE SCALE GENOMIC DNA]</scope>
    <source>
        <strain evidence="6 7">DSM 44230</strain>
    </source>
</reference>
<evidence type="ECO:0000313" key="7">
    <source>
        <dbReference type="Proteomes" id="UP000533598"/>
    </source>
</evidence>